<dbReference type="RefSeq" id="WP_072724559.1">
    <property type="nucleotide sequence ID" value="NZ_BDIS01000009.1"/>
</dbReference>
<organism evidence="1 2">
    <name type="scientific">Bifidobacterium lemurum</name>
    <dbReference type="NCBI Taxonomy" id="1603886"/>
    <lineage>
        <taxon>Bacteria</taxon>
        <taxon>Bacillati</taxon>
        <taxon>Actinomycetota</taxon>
        <taxon>Actinomycetes</taxon>
        <taxon>Bifidobacteriales</taxon>
        <taxon>Bifidobacteriaceae</taxon>
        <taxon>Bifidobacterium</taxon>
    </lineage>
</organism>
<gene>
    <name evidence="1" type="ORF">BLEM_1308</name>
</gene>
<comment type="caution">
    <text evidence="1">The sequence shown here is derived from an EMBL/GenBank/DDBJ whole genome shotgun (WGS) entry which is preliminary data.</text>
</comment>
<evidence type="ECO:0008006" key="3">
    <source>
        <dbReference type="Google" id="ProtNLM"/>
    </source>
</evidence>
<evidence type="ECO:0000313" key="2">
    <source>
        <dbReference type="Proteomes" id="UP000216352"/>
    </source>
</evidence>
<dbReference type="Proteomes" id="UP000216352">
    <property type="component" value="Unassembled WGS sequence"/>
</dbReference>
<name>A0A261FRG1_9BIFI</name>
<sequence>MTQELQYSLLFTTEPELIRALAAEIRHQPDRIVALLKERLPSLELGDITSVSCEEKRIDMVLTFRKQEEVLKVGIEAKCDHSIDSNQLEREREHVDALILLVLEKRDAEDYLKQVDGVVTWCEAISCFDNSRVTQWDIEKIPATKRSIERVFSDEIVRLQDKMDSVVWKVSHSRYGSGMPHIDFETNERITFENGLERHLRGNIQVRGRGYLGALEDVRLQTFIGIEIVGEEDFPAPSMGVEPLWIVKLKELDGKILRPGEKDVYPEFGFRNKVGTRRKSIPNMTELVNQYIFDKRYLIKGFQDWAFGVKSAPYSLSDLKDRASATADILTRWRDLCIEA</sequence>
<evidence type="ECO:0000313" key="1">
    <source>
        <dbReference type="EMBL" id="OZG61771.1"/>
    </source>
</evidence>
<proteinExistence type="predicted"/>
<reference evidence="1 2" key="1">
    <citation type="journal article" date="2017" name="BMC Genomics">
        <title>Comparative genomic and phylogenomic analyses of the Bifidobacteriaceae family.</title>
        <authorList>
            <person name="Lugli G.A."/>
            <person name="Milani C."/>
            <person name="Turroni F."/>
            <person name="Duranti S."/>
            <person name="Mancabelli L."/>
            <person name="Mangifesta M."/>
            <person name="Ferrario C."/>
            <person name="Modesto M."/>
            <person name="Mattarelli P."/>
            <person name="Jiri K."/>
            <person name="van Sinderen D."/>
            <person name="Ventura M."/>
        </authorList>
    </citation>
    <scope>NUCLEOTIDE SEQUENCE [LARGE SCALE GENOMIC DNA]</scope>
    <source>
        <strain evidence="1 2">DSM 28807</strain>
    </source>
</reference>
<protein>
    <recommendedName>
        <fullName evidence="3">PD-(D/E)XK nuclease superfamily</fullName>
    </recommendedName>
</protein>
<dbReference type="OrthoDB" id="4373801at2"/>
<accession>A0A261FRG1</accession>
<dbReference type="EMBL" id="MWWX01000008">
    <property type="protein sequence ID" value="OZG61771.1"/>
    <property type="molecule type" value="Genomic_DNA"/>
</dbReference>
<keyword evidence="2" id="KW-1185">Reference proteome</keyword>
<dbReference type="AlphaFoldDB" id="A0A261FRG1"/>